<organism evidence="2 3">
    <name type="scientific">Bradyrhizobium japonicum</name>
    <dbReference type="NCBI Taxonomy" id="375"/>
    <lineage>
        <taxon>Bacteria</taxon>
        <taxon>Pseudomonadati</taxon>
        <taxon>Pseudomonadota</taxon>
        <taxon>Alphaproteobacteria</taxon>
        <taxon>Hyphomicrobiales</taxon>
        <taxon>Nitrobacteraceae</taxon>
        <taxon>Bradyrhizobium</taxon>
    </lineage>
</organism>
<reference evidence="2 3" key="1">
    <citation type="submission" date="2016-11" db="EMBL/GenBank/DDBJ databases">
        <title>Complete Genome Sequence of Bradyrhizobium sp. strain J5, an isolated from soybean nodule in Hokkaido.</title>
        <authorList>
            <person name="Kanehara K."/>
        </authorList>
    </citation>
    <scope>NUCLEOTIDE SEQUENCE [LARGE SCALE GENOMIC DNA]</scope>
    <source>
        <strain evidence="2 3">J5</strain>
    </source>
</reference>
<feature type="region of interest" description="Disordered" evidence="1">
    <location>
        <begin position="1"/>
        <end position="23"/>
    </location>
</feature>
<feature type="compositionally biased region" description="Basic and acidic residues" evidence="1">
    <location>
        <begin position="1"/>
        <end position="15"/>
    </location>
</feature>
<evidence type="ECO:0000256" key="1">
    <source>
        <dbReference type="SAM" id="MobiDB-lite"/>
    </source>
</evidence>
<gene>
    <name evidence="2" type="ORF">BKD09_18835</name>
</gene>
<proteinExistence type="predicted"/>
<accession>A0A1L3FAP6</accession>
<dbReference type="EMBL" id="CP017637">
    <property type="protein sequence ID" value="APG10389.1"/>
    <property type="molecule type" value="Genomic_DNA"/>
</dbReference>
<evidence type="ECO:0000313" key="2">
    <source>
        <dbReference type="EMBL" id="APG10389.1"/>
    </source>
</evidence>
<protein>
    <submittedName>
        <fullName evidence="2">Uncharacterized protein</fullName>
    </submittedName>
</protein>
<evidence type="ECO:0000313" key="3">
    <source>
        <dbReference type="Proteomes" id="UP000181962"/>
    </source>
</evidence>
<sequence>MSTDRQKPRQPRIEPDPPAQGIAELTGWPRWMADALAYRPQSPALDVGSPGETAALEGNATGSVGLASL</sequence>
<dbReference type="AlphaFoldDB" id="A0A1L3FAP6"/>
<name>A0A1L3FAP6_BRAJP</name>
<dbReference type="Proteomes" id="UP000181962">
    <property type="component" value="Chromosome"/>
</dbReference>
<feature type="region of interest" description="Disordered" evidence="1">
    <location>
        <begin position="43"/>
        <end position="69"/>
    </location>
</feature>